<keyword evidence="6" id="KW-1185">Reference proteome</keyword>
<proteinExistence type="predicted"/>
<organism evidence="5 6">
    <name type="scientific">Gigaspora rosea</name>
    <dbReference type="NCBI Taxonomy" id="44941"/>
    <lineage>
        <taxon>Eukaryota</taxon>
        <taxon>Fungi</taxon>
        <taxon>Fungi incertae sedis</taxon>
        <taxon>Mucoromycota</taxon>
        <taxon>Glomeromycotina</taxon>
        <taxon>Glomeromycetes</taxon>
        <taxon>Diversisporales</taxon>
        <taxon>Gigasporaceae</taxon>
        <taxon>Gigaspora</taxon>
    </lineage>
</organism>
<dbReference type="Proteomes" id="UP000266673">
    <property type="component" value="Unassembled WGS sequence"/>
</dbReference>
<feature type="compositionally biased region" description="Low complexity" evidence="3">
    <location>
        <begin position="138"/>
        <end position="149"/>
    </location>
</feature>
<evidence type="ECO:0000256" key="1">
    <source>
        <dbReference type="ARBA" id="ARBA00022581"/>
    </source>
</evidence>
<accession>A0A397UL97</accession>
<gene>
    <name evidence="5" type="ORF">C2G38_2204541</name>
</gene>
<feature type="compositionally biased region" description="Pro residues" evidence="3">
    <location>
        <begin position="105"/>
        <end position="120"/>
    </location>
</feature>
<sequence length="618" mass="71022">MHDNKGETTNRPHHQQQPPPPHQQQPPPPHQQQPPPPHQQQPPPSPQQQPPPSPHQQPPPSPHQQQPPPSPHQQQPPPSPHQKPPHRPPPPSHQQPSSNQQPPSYQQPPPQLFYRPPPPQQLVHRKPPPQQPQPPSQQLPHRQPPLQIRLRNDTNPMQQQLLRPLQPQQRSPTNSNTYNTNESGQSIFQNNKSNLHQENKSEMKFSTVPLDELHSVDIKSENNTKNSLPNQGWTSSSNASENPNLRQRAPPTDSKNSDVKKEQSSEGQTKHQNLLSTSLHWTWILLIFLALAALAFTVYRLDSIYVEDKKVHITMQRPFLEVFTNSTVTLMQDLIKISDLPASDTVLKGTVLYKRLANILETSPGFKTNGPTIASYLRHYSTQIMEAGQAFEDMYRQGDLVFWILDREITQILEKLKPNIFGQIFFKDDDPAFFKERIQDMMQVVDVFKSKVTAAIRAVRVADSIRDQTEKGLFRGIKIEAEKFVKLGARQNDYRIGNSPYISDELIIDVENAKKDLEQAEEILDLLYRSGYGLNRLIIILNNYRNRLYDIDGELDDKISITKNQIEKLRKLLDNLKECHEKFSKRDVIDDGFDNSFGVNYDSKNEIDDYVKTDDDDY</sequence>
<keyword evidence="4" id="KW-0812">Transmembrane</keyword>
<feature type="compositionally biased region" description="Polar residues" evidence="3">
    <location>
        <begin position="171"/>
        <end position="187"/>
    </location>
</feature>
<evidence type="ECO:0000256" key="4">
    <source>
        <dbReference type="SAM" id="Phobius"/>
    </source>
</evidence>
<protein>
    <submittedName>
        <fullName evidence="5">Uncharacterized protein</fullName>
    </submittedName>
</protein>
<evidence type="ECO:0000313" key="6">
    <source>
        <dbReference type="Proteomes" id="UP000266673"/>
    </source>
</evidence>
<name>A0A397UL97_9GLOM</name>
<feature type="compositionally biased region" description="Pro residues" evidence="3">
    <location>
        <begin position="17"/>
        <end position="93"/>
    </location>
</feature>
<feature type="compositionally biased region" description="Low complexity" evidence="3">
    <location>
        <begin position="94"/>
        <end position="104"/>
    </location>
</feature>
<evidence type="ECO:0000256" key="2">
    <source>
        <dbReference type="SAM" id="Coils"/>
    </source>
</evidence>
<keyword evidence="1" id="KW-0945">Host-virus interaction</keyword>
<dbReference type="STRING" id="44941.A0A397UL97"/>
<feature type="compositionally biased region" description="Polar residues" evidence="3">
    <location>
        <begin position="223"/>
        <end position="245"/>
    </location>
</feature>
<reference evidence="5 6" key="1">
    <citation type="submission" date="2018-06" db="EMBL/GenBank/DDBJ databases">
        <title>Comparative genomics reveals the genomic features of Rhizophagus irregularis, R. cerebriforme, R. diaphanum and Gigaspora rosea, and their symbiotic lifestyle signature.</title>
        <authorList>
            <person name="Morin E."/>
            <person name="San Clemente H."/>
            <person name="Chen E.C.H."/>
            <person name="De La Providencia I."/>
            <person name="Hainaut M."/>
            <person name="Kuo A."/>
            <person name="Kohler A."/>
            <person name="Murat C."/>
            <person name="Tang N."/>
            <person name="Roy S."/>
            <person name="Loubradou J."/>
            <person name="Henrissat B."/>
            <person name="Grigoriev I.V."/>
            <person name="Corradi N."/>
            <person name="Roux C."/>
            <person name="Martin F.M."/>
        </authorList>
    </citation>
    <scope>NUCLEOTIDE SEQUENCE [LARGE SCALE GENOMIC DNA]</scope>
    <source>
        <strain evidence="5 6">DAOM 194757</strain>
    </source>
</reference>
<dbReference type="PANTHER" id="PTHR13037:SF24">
    <property type="entry name" value="POLYCOMB PROTEIN PCL-RELATED"/>
    <property type="match status" value="1"/>
</dbReference>
<feature type="compositionally biased region" description="Basic and acidic residues" evidence="3">
    <location>
        <begin position="255"/>
        <end position="264"/>
    </location>
</feature>
<dbReference type="EMBL" id="QKWP01001181">
    <property type="protein sequence ID" value="RIB11025.1"/>
    <property type="molecule type" value="Genomic_DNA"/>
</dbReference>
<feature type="coiled-coil region" evidence="2">
    <location>
        <begin position="503"/>
        <end position="530"/>
    </location>
</feature>
<feature type="compositionally biased region" description="Pro residues" evidence="3">
    <location>
        <begin position="128"/>
        <end position="137"/>
    </location>
</feature>
<keyword evidence="4" id="KW-1133">Transmembrane helix</keyword>
<feature type="coiled-coil region" evidence="2">
    <location>
        <begin position="559"/>
        <end position="586"/>
    </location>
</feature>
<evidence type="ECO:0000313" key="5">
    <source>
        <dbReference type="EMBL" id="RIB11025.1"/>
    </source>
</evidence>
<dbReference type="PANTHER" id="PTHR13037">
    <property type="entry name" value="FORMIN"/>
    <property type="match status" value="1"/>
</dbReference>
<comment type="caution">
    <text evidence="5">The sequence shown here is derived from an EMBL/GenBank/DDBJ whole genome shotgun (WGS) entry which is preliminary data.</text>
</comment>
<keyword evidence="2" id="KW-0175">Coiled coil</keyword>
<feature type="region of interest" description="Disordered" evidence="3">
    <location>
        <begin position="220"/>
        <end position="271"/>
    </location>
</feature>
<feature type="region of interest" description="Disordered" evidence="3">
    <location>
        <begin position="1"/>
        <end position="187"/>
    </location>
</feature>
<feature type="transmembrane region" description="Helical" evidence="4">
    <location>
        <begin position="281"/>
        <end position="301"/>
    </location>
</feature>
<feature type="compositionally biased region" description="Basic and acidic residues" evidence="3">
    <location>
        <begin position="1"/>
        <end position="10"/>
    </location>
</feature>
<evidence type="ECO:0000256" key="3">
    <source>
        <dbReference type="SAM" id="MobiDB-lite"/>
    </source>
</evidence>
<dbReference type="AlphaFoldDB" id="A0A397UL97"/>
<feature type="compositionally biased region" description="Low complexity" evidence="3">
    <location>
        <begin position="158"/>
        <end position="170"/>
    </location>
</feature>
<dbReference type="OrthoDB" id="2387621at2759"/>
<keyword evidence="4" id="KW-0472">Membrane</keyword>